<reference evidence="3" key="2">
    <citation type="submission" date="2025-08" db="UniProtKB">
        <authorList>
            <consortium name="RefSeq"/>
        </authorList>
    </citation>
    <scope>IDENTIFICATION</scope>
</reference>
<reference evidence="2" key="1">
    <citation type="submission" date="2025-05" db="UniProtKB">
        <authorList>
            <consortium name="RefSeq"/>
        </authorList>
    </citation>
    <scope>NUCLEOTIDE SEQUENCE [LARGE SCALE GENOMIC DNA]</scope>
</reference>
<evidence type="ECO:0000313" key="3">
    <source>
        <dbReference type="RefSeq" id="XP_052741192.1"/>
    </source>
</evidence>
<evidence type="ECO:0000256" key="1">
    <source>
        <dbReference type="SAM" id="MobiDB-lite"/>
    </source>
</evidence>
<organism evidence="2 3">
    <name type="scientific">Bicyclus anynana</name>
    <name type="common">Squinting bush brown butterfly</name>
    <dbReference type="NCBI Taxonomy" id="110368"/>
    <lineage>
        <taxon>Eukaryota</taxon>
        <taxon>Metazoa</taxon>
        <taxon>Ecdysozoa</taxon>
        <taxon>Arthropoda</taxon>
        <taxon>Hexapoda</taxon>
        <taxon>Insecta</taxon>
        <taxon>Pterygota</taxon>
        <taxon>Neoptera</taxon>
        <taxon>Endopterygota</taxon>
        <taxon>Lepidoptera</taxon>
        <taxon>Glossata</taxon>
        <taxon>Ditrysia</taxon>
        <taxon>Papilionoidea</taxon>
        <taxon>Nymphalidae</taxon>
        <taxon>Satyrinae</taxon>
        <taxon>Satyrini</taxon>
        <taxon>Mycalesina</taxon>
        <taxon>Bicyclus</taxon>
    </lineage>
</organism>
<evidence type="ECO:0000313" key="2">
    <source>
        <dbReference type="Proteomes" id="UP001652582"/>
    </source>
</evidence>
<keyword evidence="2" id="KW-1185">Reference proteome</keyword>
<dbReference type="RefSeq" id="XP_052741192.1">
    <property type="nucleotide sequence ID" value="XM_052885232.1"/>
</dbReference>
<sequence length="239" mass="24741">MGATGAHEVGSAGAGYDSGEGDYESGAGGYGSSTGGYASSSDGSDRDEARGYGSSVDGYRGVGSSSYGSGSSGSGEAGGYSSGLGGSGSAGSSGQGSGLNGSENDLYHKSEASLSQLYHVSSRLAYTSKDESDDKYIASMLGYIVAQFLNIYSTKDTTFDDAYAKALNIAETHRNYTATQFAAPIHRSLDILKATIGKFLRTSFTLESTEKDDIKYFGDTGKTIRCSFVPRKDDGIRLA</sequence>
<feature type="compositionally biased region" description="Gly residues" evidence="1">
    <location>
        <begin position="70"/>
        <end position="99"/>
    </location>
</feature>
<feature type="compositionally biased region" description="Low complexity" evidence="1">
    <location>
        <begin position="51"/>
        <end position="69"/>
    </location>
</feature>
<dbReference type="Proteomes" id="UP001652582">
    <property type="component" value="Chromosome 2"/>
</dbReference>
<accession>A0ABM3LQ55</accession>
<name>A0ABM3LQ55_BICAN</name>
<dbReference type="GeneID" id="128198704"/>
<gene>
    <name evidence="3" type="primary">LOC128198704</name>
</gene>
<protein>
    <submittedName>
        <fullName evidence="3">Corneodesmosin-like</fullName>
    </submittedName>
</protein>
<feature type="region of interest" description="Disordered" evidence="1">
    <location>
        <begin position="1"/>
        <end position="105"/>
    </location>
</feature>
<proteinExistence type="predicted"/>